<organism evidence="1 2">
    <name type="scientific">Parazoarcus communis SWub3 = DSM 12120</name>
    <dbReference type="NCBI Taxonomy" id="1121029"/>
    <lineage>
        <taxon>Bacteria</taxon>
        <taxon>Pseudomonadati</taxon>
        <taxon>Pseudomonadota</taxon>
        <taxon>Betaproteobacteria</taxon>
        <taxon>Rhodocyclales</taxon>
        <taxon>Zoogloeaceae</taxon>
        <taxon>Parazoarcus</taxon>
    </lineage>
</organism>
<dbReference type="OrthoDB" id="9789899at2"/>
<dbReference type="EMBL" id="QKOE01000024">
    <property type="protein sequence ID" value="PZA14665.1"/>
    <property type="molecule type" value="Genomic_DNA"/>
</dbReference>
<protein>
    <recommendedName>
        <fullName evidence="3">HTH araC/xylS-type domain-containing protein</fullName>
    </recommendedName>
</protein>
<keyword evidence="2" id="KW-1185">Reference proteome</keyword>
<sequence length="84" mass="9593">MRSRLLELLFVEAMRSATAGSMPPEFLWGLGDQREARTLKQPHKHINRARTVGQLAKIATLSRSSFFERFTRMVGVPPMEHLLS</sequence>
<comment type="caution">
    <text evidence="1">The sequence shown here is derived from an EMBL/GenBank/DDBJ whole genome shotgun (WGS) entry which is preliminary data.</text>
</comment>
<evidence type="ECO:0000313" key="2">
    <source>
        <dbReference type="Proteomes" id="UP000248259"/>
    </source>
</evidence>
<proteinExistence type="predicted"/>
<reference evidence="1 2" key="1">
    <citation type="submission" date="2018-06" db="EMBL/GenBank/DDBJ databases">
        <title>Azoarcus communis strain SWub3 genome.</title>
        <authorList>
            <person name="Zorraquino Salvo V."/>
            <person name="Toubiana D."/>
            <person name="Blumwald E."/>
        </authorList>
    </citation>
    <scope>NUCLEOTIDE SEQUENCE [LARGE SCALE GENOMIC DNA]</scope>
    <source>
        <strain evidence="1 2">SWub3</strain>
    </source>
</reference>
<gene>
    <name evidence="1" type="ORF">DNK49_20425</name>
</gene>
<evidence type="ECO:0000313" key="1">
    <source>
        <dbReference type="EMBL" id="PZA14665.1"/>
    </source>
</evidence>
<dbReference type="AlphaFoldDB" id="A0A323UPS0"/>
<name>A0A323UPS0_9RHOO</name>
<dbReference type="Proteomes" id="UP000248259">
    <property type="component" value="Unassembled WGS sequence"/>
</dbReference>
<dbReference type="RefSeq" id="WP_110529177.1">
    <property type="nucleotide sequence ID" value="NZ_QKOE01000024.1"/>
</dbReference>
<evidence type="ECO:0008006" key="3">
    <source>
        <dbReference type="Google" id="ProtNLM"/>
    </source>
</evidence>
<accession>A0A323UPS0</accession>